<keyword evidence="1" id="KW-0472">Membrane</keyword>
<protein>
    <submittedName>
        <fullName evidence="2">Uncharacterized protein</fullName>
    </submittedName>
</protein>
<keyword evidence="1" id="KW-0812">Transmembrane</keyword>
<comment type="caution">
    <text evidence="2">The sequence shown here is derived from an EMBL/GenBank/DDBJ whole genome shotgun (WGS) entry which is preliminary data.</text>
</comment>
<evidence type="ECO:0000313" key="2">
    <source>
        <dbReference type="EMBL" id="PSR20201.1"/>
    </source>
</evidence>
<keyword evidence="1" id="KW-1133">Transmembrane helix</keyword>
<proteinExistence type="predicted"/>
<feature type="transmembrane region" description="Helical" evidence="1">
    <location>
        <begin position="12"/>
        <end position="35"/>
    </location>
</feature>
<dbReference type="AlphaFoldDB" id="A0A2T2WD89"/>
<sequence>MQELMTGEETGMFSFWLAYDFFVYFPVVCGGKFVWKQIDNGTKNNSSPVGRIRSVLETQELRSLSLWGWLNDSQSRTGTPRDLRA</sequence>
<evidence type="ECO:0000256" key="1">
    <source>
        <dbReference type="SAM" id="Phobius"/>
    </source>
</evidence>
<dbReference type="Proteomes" id="UP000241848">
    <property type="component" value="Unassembled WGS sequence"/>
</dbReference>
<evidence type="ECO:0000313" key="3">
    <source>
        <dbReference type="Proteomes" id="UP000241848"/>
    </source>
</evidence>
<dbReference type="EMBL" id="PXYV01000077">
    <property type="protein sequence ID" value="PSR20201.1"/>
    <property type="molecule type" value="Genomic_DNA"/>
</dbReference>
<organism evidence="2 3">
    <name type="scientific">Sulfobacillus acidophilus</name>
    <dbReference type="NCBI Taxonomy" id="53633"/>
    <lineage>
        <taxon>Bacteria</taxon>
        <taxon>Bacillati</taxon>
        <taxon>Bacillota</taxon>
        <taxon>Clostridia</taxon>
        <taxon>Eubacteriales</taxon>
        <taxon>Clostridiales Family XVII. Incertae Sedis</taxon>
        <taxon>Sulfobacillus</taxon>
    </lineage>
</organism>
<reference evidence="2 3" key="1">
    <citation type="journal article" date="2014" name="BMC Genomics">
        <title>Comparison of environmental and isolate Sulfobacillus genomes reveals diverse carbon, sulfur, nitrogen, and hydrogen metabolisms.</title>
        <authorList>
            <person name="Justice N.B."/>
            <person name="Norman A."/>
            <person name="Brown C.T."/>
            <person name="Singh A."/>
            <person name="Thomas B.C."/>
            <person name="Banfield J.F."/>
        </authorList>
    </citation>
    <scope>NUCLEOTIDE SEQUENCE [LARGE SCALE GENOMIC DNA]</scope>
    <source>
        <strain evidence="2">AMDSBA3</strain>
    </source>
</reference>
<accession>A0A2T2WD89</accession>
<gene>
    <name evidence="2" type="ORF">C7B45_15950</name>
</gene>
<name>A0A2T2WD89_9FIRM</name>